<evidence type="ECO:0000256" key="1">
    <source>
        <dbReference type="ARBA" id="ARBA00012386"/>
    </source>
</evidence>
<evidence type="ECO:0000256" key="4">
    <source>
        <dbReference type="ARBA" id="ARBA00022694"/>
    </source>
</evidence>
<dbReference type="EMBL" id="CP023344">
    <property type="protein sequence ID" value="ATC64868.1"/>
    <property type="molecule type" value="Genomic_DNA"/>
</dbReference>
<dbReference type="KEGG" id="vbh:CMV30_13320"/>
<dbReference type="InterPro" id="IPR039262">
    <property type="entry name" value="DTWD2/TAPT"/>
</dbReference>
<keyword evidence="2" id="KW-0808">Transferase</keyword>
<evidence type="ECO:0000259" key="7">
    <source>
        <dbReference type="SMART" id="SM01144"/>
    </source>
</evidence>
<dbReference type="PANTHER" id="PTHR21392">
    <property type="entry name" value="TRNA-URIDINE AMINOCARBOXYPROPYLTRANSFERASE 2"/>
    <property type="match status" value="1"/>
</dbReference>
<feature type="region of interest" description="Disordered" evidence="6">
    <location>
        <begin position="210"/>
        <end position="235"/>
    </location>
</feature>
<evidence type="ECO:0000256" key="5">
    <source>
        <dbReference type="ARBA" id="ARBA00034489"/>
    </source>
</evidence>
<dbReference type="OrthoDB" id="268835at2"/>
<keyword evidence="9" id="KW-1185">Reference proteome</keyword>
<feature type="domain" description="DTW" evidence="7">
    <location>
        <begin position="2"/>
        <end position="201"/>
    </location>
</feature>
<dbReference type="GO" id="GO:0008033">
    <property type="term" value="P:tRNA processing"/>
    <property type="evidence" value="ECO:0007669"/>
    <property type="project" value="UniProtKB-KW"/>
</dbReference>
<accession>A0A290QHQ1</accession>
<keyword evidence="4" id="KW-0819">tRNA processing</keyword>
<dbReference type="SMART" id="SM01144">
    <property type="entry name" value="DTW"/>
    <property type="match status" value="1"/>
</dbReference>
<keyword evidence="3" id="KW-0949">S-adenosyl-L-methionine</keyword>
<dbReference type="PANTHER" id="PTHR21392:SF0">
    <property type="entry name" value="TRNA-URIDINE AMINOCARBOXYPROPYLTRANSFERASE 2"/>
    <property type="match status" value="1"/>
</dbReference>
<feature type="compositionally biased region" description="Basic and acidic residues" evidence="6">
    <location>
        <begin position="217"/>
        <end position="227"/>
    </location>
</feature>
<evidence type="ECO:0000313" key="9">
    <source>
        <dbReference type="Proteomes" id="UP000217265"/>
    </source>
</evidence>
<evidence type="ECO:0000313" key="8">
    <source>
        <dbReference type="EMBL" id="ATC64868.1"/>
    </source>
</evidence>
<dbReference type="RefSeq" id="WP_096056499.1">
    <property type="nucleotide sequence ID" value="NZ_CP023344.1"/>
</dbReference>
<proteinExistence type="inferred from homology"/>
<evidence type="ECO:0000256" key="6">
    <source>
        <dbReference type="SAM" id="MobiDB-lite"/>
    </source>
</evidence>
<name>A0A290QHQ1_9BACT</name>
<protein>
    <recommendedName>
        <fullName evidence="1">tRNA-uridine aminocarboxypropyltransferase</fullName>
        <ecNumber evidence="1">2.5.1.25</ecNumber>
    </recommendedName>
</protein>
<comment type="similarity">
    <text evidence="5">Belongs to the TDD superfamily. DTWD2 family.</text>
</comment>
<reference evidence="8 9" key="1">
    <citation type="submission" date="2017-09" db="EMBL/GenBank/DDBJ databases">
        <title>Complete genome sequence of Verrucomicrobial strain HZ-65, isolated from freshwater.</title>
        <authorList>
            <person name="Choi A."/>
        </authorList>
    </citation>
    <scope>NUCLEOTIDE SEQUENCE [LARGE SCALE GENOMIC DNA]</scope>
    <source>
        <strain evidence="8 9">HZ-65</strain>
    </source>
</reference>
<dbReference type="Proteomes" id="UP000217265">
    <property type="component" value="Chromosome"/>
</dbReference>
<evidence type="ECO:0000256" key="2">
    <source>
        <dbReference type="ARBA" id="ARBA00022679"/>
    </source>
</evidence>
<dbReference type="EC" id="2.5.1.25" evidence="1"/>
<gene>
    <name evidence="8" type="ORF">CMV30_13320</name>
</gene>
<dbReference type="AlphaFoldDB" id="A0A290QHQ1"/>
<sequence length="235" mass="26624">MSRETCYRCFWPKTLCWCPSIQPMATRTKFVFLMHPKEFKQEKAATGRLTHLCLSESVIYMGIGFDEHEAVQSLIADPKNFAVLLYPGPDARNLSNGALTAGELGDRRLVVFLLDSTWNGARKMLNASPSLKRLPRIMFTAAAPSRYVIKQQPQEGCLSTLEATHELLTALATSGLDAYPLPEQLLGLFQRMQDFQLKCAADPNRQGYRRRAYSVPSERRPLSERKRTLFRLPPS</sequence>
<dbReference type="InterPro" id="IPR005636">
    <property type="entry name" value="DTW"/>
</dbReference>
<organism evidence="8 9">
    <name type="scientific">Nibricoccus aquaticus</name>
    <dbReference type="NCBI Taxonomy" id="2576891"/>
    <lineage>
        <taxon>Bacteria</taxon>
        <taxon>Pseudomonadati</taxon>
        <taxon>Verrucomicrobiota</taxon>
        <taxon>Opitutia</taxon>
        <taxon>Opitutales</taxon>
        <taxon>Opitutaceae</taxon>
        <taxon>Nibricoccus</taxon>
    </lineage>
</organism>
<dbReference type="GO" id="GO:0016432">
    <property type="term" value="F:tRNA-uridine aminocarboxypropyltransferase activity"/>
    <property type="evidence" value="ECO:0007669"/>
    <property type="project" value="UniProtKB-EC"/>
</dbReference>
<evidence type="ECO:0000256" key="3">
    <source>
        <dbReference type="ARBA" id="ARBA00022691"/>
    </source>
</evidence>
<dbReference type="Pfam" id="PF03942">
    <property type="entry name" value="DTW"/>
    <property type="match status" value="1"/>
</dbReference>